<dbReference type="EMBL" id="BK015619">
    <property type="protein sequence ID" value="DAE16257.1"/>
    <property type="molecule type" value="Genomic_DNA"/>
</dbReference>
<organism evidence="1">
    <name type="scientific">Siphoviridae sp. ctlQ13</name>
    <dbReference type="NCBI Taxonomy" id="2825648"/>
    <lineage>
        <taxon>Viruses</taxon>
        <taxon>Duplodnaviria</taxon>
        <taxon>Heunggongvirae</taxon>
        <taxon>Uroviricota</taxon>
        <taxon>Caudoviricetes</taxon>
    </lineage>
</organism>
<accession>A0A8S5QBR3</accession>
<proteinExistence type="predicted"/>
<evidence type="ECO:0000313" key="1">
    <source>
        <dbReference type="EMBL" id="DAE16257.1"/>
    </source>
</evidence>
<name>A0A8S5QBR3_9CAUD</name>
<sequence>MAISKVTNDLRRLLDAQNIPWEDHSGFTTERTWIPLDDGSVLCCMCSYYITSDGVEHGVTSGFPLKLEVSIIYSIDDYAFGPGAAKTPEEILEVLGRHGAK</sequence>
<reference evidence="1" key="1">
    <citation type="journal article" date="2021" name="Proc. Natl. Acad. Sci. U.S.A.">
        <title>A Catalog of Tens of Thousands of Viruses from Human Metagenomes Reveals Hidden Associations with Chronic Diseases.</title>
        <authorList>
            <person name="Tisza M.J."/>
            <person name="Buck C.B."/>
        </authorList>
    </citation>
    <scope>NUCLEOTIDE SEQUENCE</scope>
    <source>
        <strain evidence="1">CtlQ13</strain>
    </source>
</reference>
<protein>
    <submittedName>
        <fullName evidence="1">Uncharacterized protein</fullName>
    </submittedName>
</protein>